<dbReference type="EMBL" id="JACIIX010000004">
    <property type="protein sequence ID" value="MBB6210099.1"/>
    <property type="molecule type" value="Genomic_DNA"/>
</dbReference>
<keyword evidence="2" id="KW-1185">Reference proteome</keyword>
<dbReference type="Gene3D" id="3.40.630.40">
    <property type="entry name" value="Zn-dependent exopeptidases"/>
    <property type="match status" value="1"/>
</dbReference>
<dbReference type="PIRSF" id="PIRSF029730">
    <property type="entry name" value="UCP029730"/>
    <property type="match status" value="1"/>
</dbReference>
<name>A0A7W9ZHB6_NOVIT</name>
<dbReference type="InterPro" id="IPR011227">
    <property type="entry name" value="UCP029730"/>
</dbReference>
<evidence type="ECO:0000313" key="1">
    <source>
        <dbReference type="EMBL" id="MBB6210099.1"/>
    </source>
</evidence>
<keyword evidence="1" id="KW-0378">Hydrolase</keyword>
<dbReference type="Pfam" id="PF05013">
    <property type="entry name" value="FGase"/>
    <property type="match status" value="1"/>
</dbReference>
<sequence>MTVQSPSPYPALLAEDEPRPFDVLCPEGSAPLLLVCDHASRRVPRSLGTLGLTEDELGRHIGWDIGAADVTRRLSALLNAPAVLCQYSRLVIDCNRQPGEPTSIPPVSDTTPVPGNQGLSEVEEEARTAEIFWTYHQTVGDALAHIWRRQPQTPPVVISVHSFTPCMRSGTPRPWHLGFLFNRDERLTHAMAERFSAIYPDVCYGLNEPYSGKDSAYTLDAHATAAGLAHVGLEIRQDLIGDQAGAEQWAERLATVLSPLLGRPDLHRVIHF</sequence>
<proteinExistence type="predicted"/>
<organism evidence="1 2">
    <name type="scientific">Novispirillum itersonii</name>
    <name type="common">Aquaspirillum itersonii</name>
    <dbReference type="NCBI Taxonomy" id="189"/>
    <lineage>
        <taxon>Bacteria</taxon>
        <taxon>Pseudomonadati</taxon>
        <taxon>Pseudomonadota</taxon>
        <taxon>Alphaproteobacteria</taxon>
        <taxon>Rhodospirillales</taxon>
        <taxon>Novispirillaceae</taxon>
        <taxon>Novispirillum</taxon>
    </lineage>
</organism>
<dbReference type="GO" id="GO:0016787">
    <property type="term" value="F:hydrolase activity"/>
    <property type="evidence" value="ECO:0007669"/>
    <property type="project" value="UniProtKB-KW"/>
</dbReference>
<dbReference type="AlphaFoldDB" id="A0A7W9ZHB6"/>
<dbReference type="RefSeq" id="WP_184262917.1">
    <property type="nucleotide sequence ID" value="NZ_JACIIX010000004.1"/>
</dbReference>
<dbReference type="Proteomes" id="UP000544872">
    <property type="component" value="Unassembled WGS sequence"/>
</dbReference>
<accession>A0A7W9ZHB6</accession>
<reference evidence="1 2" key="1">
    <citation type="submission" date="2020-08" db="EMBL/GenBank/DDBJ databases">
        <title>Genomic Encyclopedia of Type Strains, Phase IV (KMG-IV): sequencing the most valuable type-strain genomes for metagenomic binning, comparative biology and taxonomic classification.</title>
        <authorList>
            <person name="Goeker M."/>
        </authorList>
    </citation>
    <scope>NUCLEOTIDE SEQUENCE [LARGE SCALE GENOMIC DNA]</scope>
    <source>
        <strain evidence="1 2">DSM 11590</strain>
    </source>
</reference>
<dbReference type="SUPFAM" id="SSF53187">
    <property type="entry name" value="Zn-dependent exopeptidases"/>
    <property type="match status" value="1"/>
</dbReference>
<comment type="caution">
    <text evidence="1">The sequence shown here is derived from an EMBL/GenBank/DDBJ whole genome shotgun (WGS) entry which is preliminary data.</text>
</comment>
<gene>
    <name evidence="1" type="ORF">FHS48_001509</name>
</gene>
<dbReference type="InterPro" id="IPR007709">
    <property type="entry name" value="N-FG_amidohydro"/>
</dbReference>
<protein>
    <submittedName>
        <fullName evidence="1">Putative N-formylglutamate amidohydrolase</fullName>
    </submittedName>
</protein>
<evidence type="ECO:0000313" key="2">
    <source>
        <dbReference type="Proteomes" id="UP000544872"/>
    </source>
</evidence>